<keyword evidence="1" id="KW-1133">Transmembrane helix</keyword>
<feature type="domain" description="Aminoglycoside phosphotransferase" evidence="2">
    <location>
        <begin position="74"/>
        <end position="250"/>
    </location>
</feature>
<reference evidence="3 4" key="1">
    <citation type="submission" date="2014-06" db="EMBL/GenBank/DDBJ databases">
        <title>Evolutionary Origins and Diversification of the Mycorrhizal Mutualists.</title>
        <authorList>
            <consortium name="DOE Joint Genome Institute"/>
            <consortium name="Mycorrhizal Genomics Consortium"/>
            <person name="Kohler A."/>
            <person name="Kuo A."/>
            <person name="Nagy L.G."/>
            <person name="Floudas D."/>
            <person name="Copeland A."/>
            <person name="Barry K.W."/>
            <person name="Cichocki N."/>
            <person name="Veneault-Fourrey C."/>
            <person name="LaButti K."/>
            <person name="Lindquist E.A."/>
            <person name="Lipzen A."/>
            <person name="Lundell T."/>
            <person name="Morin E."/>
            <person name="Murat C."/>
            <person name="Riley R."/>
            <person name="Ohm R."/>
            <person name="Sun H."/>
            <person name="Tunlid A."/>
            <person name="Henrissat B."/>
            <person name="Grigoriev I.V."/>
            <person name="Hibbett D.S."/>
            <person name="Martin F."/>
        </authorList>
    </citation>
    <scope>NUCLEOTIDE SEQUENCE [LARGE SCALE GENOMIC DNA]</scope>
    <source>
        <strain evidence="3 4">FD-325 SS-3</strain>
    </source>
</reference>
<evidence type="ECO:0000259" key="2">
    <source>
        <dbReference type="Pfam" id="PF01636"/>
    </source>
</evidence>
<evidence type="ECO:0000313" key="4">
    <source>
        <dbReference type="Proteomes" id="UP000053263"/>
    </source>
</evidence>
<dbReference type="PANTHER" id="PTHR21310">
    <property type="entry name" value="AMINOGLYCOSIDE PHOSPHOTRANSFERASE-RELATED-RELATED"/>
    <property type="match status" value="1"/>
</dbReference>
<keyword evidence="4" id="KW-1185">Reference proteome</keyword>
<organism evidence="3 4">
    <name type="scientific">Plicaturopsis crispa FD-325 SS-3</name>
    <dbReference type="NCBI Taxonomy" id="944288"/>
    <lineage>
        <taxon>Eukaryota</taxon>
        <taxon>Fungi</taxon>
        <taxon>Dikarya</taxon>
        <taxon>Basidiomycota</taxon>
        <taxon>Agaricomycotina</taxon>
        <taxon>Agaricomycetes</taxon>
        <taxon>Agaricomycetidae</taxon>
        <taxon>Amylocorticiales</taxon>
        <taxon>Amylocorticiaceae</taxon>
        <taxon>Plicatura</taxon>
        <taxon>Plicaturopsis crispa</taxon>
    </lineage>
</organism>
<feature type="transmembrane region" description="Helical" evidence="1">
    <location>
        <begin position="47"/>
        <end position="66"/>
    </location>
</feature>
<proteinExistence type="predicted"/>
<dbReference type="SUPFAM" id="SSF56112">
    <property type="entry name" value="Protein kinase-like (PK-like)"/>
    <property type="match status" value="1"/>
</dbReference>
<name>A0A0C9T608_PLICR</name>
<protein>
    <recommendedName>
        <fullName evidence="2">Aminoglycoside phosphotransferase domain-containing protein</fullName>
    </recommendedName>
</protein>
<sequence>MSSPRKRVRRPPPPILSDEERFVRYGIRPTPWWRQHINAAVRRIRRISWVVIRSIWCVTGGLWLFIKISRHNPEAEAAAIRYVRRHTTISVPRVWGPFSWFGTRLIVMTRVRGHALHMLDWQRMSRSTQDSLIAQLHEFVSQLRAINPPPSPAICSVLGGPIYDSRIEYHPVGPFADEDEMNWYVRIGMPMEQLRTYSPICYEAHSRRHPLVLTHADLAPRNIMVDGDTVTGIIDWEMCGWYPAHWEYIKADRTCTNPAYKGWRDRIREFVPPFDLELAADQSVDPGGSCVGFARGSKLRYRSIVTE</sequence>
<dbReference type="Gene3D" id="3.90.1200.10">
    <property type="match status" value="1"/>
</dbReference>
<dbReference type="HOGENOM" id="CLU_021768_3_0_1"/>
<dbReference type="Proteomes" id="UP000053263">
    <property type="component" value="Unassembled WGS sequence"/>
</dbReference>
<dbReference type="OrthoDB" id="5404599at2759"/>
<gene>
    <name evidence="3" type="ORF">PLICRDRAFT_94891</name>
</gene>
<dbReference type="Pfam" id="PF01636">
    <property type="entry name" value="APH"/>
    <property type="match status" value="1"/>
</dbReference>
<evidence type="ECO:0000256" key="1">
    <source>
        <dbReference type="SAM" id="Phobius"/>
    </source>
</evidence>
<dbReference type="EMBL" id="KN832569">
    <property type="protein sequence ID" value="KII84734.1"/>
    <property type="molecule type" value="Genomic_DNA"/>
</dbReference>
<dbReference type="PANTHER" id="PTHR21310:SF55">
    <property type="entry name" value="AMINOGLYCOSIDE PHOSPHOTRANSFERASE DOMAIN-CONTAINING PROTEIN"/>
    <property type="match status" value="1"/>
</dbReference>
<dbReference type="InterPro" id="IPR051678">
    <property type="entry name" value="AGP_Transferase"/>
</dbReference>
<keyword evidence="1" id="KW-0472">Membrane</keyword>
<accession>A0A0C9T608</accession>
<evidence type="ECO:0000313" key="3">
    <source>
        <dbReference type="EMBL" id="KII84734.1"/>
    </source>
</evidence>
<dbReference type="InterPro" id="IPR011009">
    <property type="entry name" value="Kinase-like_dom_sf"/>
</dbReference>
<dbReference type="InterPro" id="IPR002575">
    <property type="entry name" value="Aminoglycoside_PTrfase"/>
</dbReference>
<dbReference type="AlphaFoldDB" id="A0A0C9T608"/>
<keyword evidence="1" id="KW-0812">Transmembrane</keyword>